<accession>A0A2R7YA40</accession>
<reference evidence="7 8" key="1">
    <citation type="submission" date="2017-04" db="EMBL/GenBank/DDBJ databases">
        <title>Draft Aigarchaeota genome from a New Zealand hot spring.</title>
        <authorList>
            <person name="Reysenbach A.-L."/>
            <person name="Donaho J.A."/>
            <person name="Gerhart J."/>
            <person name="Kelley J.F."/>
            <person name="Kouba K."/>
            <person name="Podar M."/>
            <person name="Stott M."/>
        </authorList>
    </citation>
    <scope>NUCLEOTIDE SEQUENCE [LARGE SCALE GENOMIC DNA]</scope>
    <source>
        <strain evidence="7">NZ13_MG1</strain>
    </source>
</reference>
<evidence type="ECO:0000256" key="2">
    <source>
        <dbReference type="ARBA" id="ARBA00022884"/>
    </source>
</evidence>
<evidence type="ECO:0000313" key="7">
    <source>
        <dbReference type="EMBL" id="PUA34414.1"/>
    </source>
</evidence>
<evidence type="ECO:0000259" key="6">
    <source>
        <dbReference type="PROSITE" id="PS51151"/>
    </source>
</evidence>
<keyword evidence="3 4" id="KW-0653">Protein transport</keyword>
<evidence type="ECO:0000313" key="8">
    <source>
        <dbReference type="Proteomes" id="UP000244066"/>
    </source>
</evidence>
<evidence type="ECO:0000256" key="4">
    <source>
        <dbReference type="HAMAP-Rule" id="MF_00814"/>
    </source>
</evidence>
<dbReference type="Gene3D" id="1.10.8.10">
    <property type="entry name" value="DNA helicase RuvA subunit, C-terminal domain"/>
    <property type="match status" value="1"/>
</dbReference>
<comment type="caution">
    <text evidence="7">The sequence shown here is derived from an EMBL/GenBank/DDBJ whole genome shotgun (WGS) entry which is preliminary data.</text>
</comment>
<dbReference type="NCBIfam" id="TIGR00264">
    <property type="entry name" value="archaeal-type nascent polypeptide-associated complex protein"/>
    <property type="match status" value="1"/>
</dbReference>
<dbReference type="GO" id="GO:0003723">
    <property type="term" value="F:RNA binding"/>
    <property type="evidence" value="ECO:0007669"/>
    <property type="project" value="UniProtKB-UniRule"/>
</dbReference>
<dbReference type="Pfam" id="PF01849">
    <property type="entry name" value="NAC"/>
    <property type="match status" value="1"/>
</dbReference>
<dbReference type="InterPro" id="IPR005231">
    <property type="entry name" value="NAC_arc"/>
</dbReference>
<keyword evidence="1 4" id="KW-0813">Transport</keyword>
<organism evidence="7 8">
    <name type="scientific">Candidatus Terraquivivens tikiterensis</name>
    <dbReference type="NCBI Taxonomy" id="1980982"/>
    <lineage>
        <taxon>Archaea</taxon>
        <taxon>Nitrososphaerota</taxon>
        <taxon>Candidatus Wolframiiraptoraceae</taxon>
        <taxon>Candidatus Terraquivivens</taxon>
    </lineage>
</organism>
<dbReference type="InterPro" id="IPR009060">
    <property type="entry name" value="UBA-like_sf"/>
</dbReference>
<dbReference type="PROSITE" id="PS51151">
    <property type="entry name" value="NAC_AB"/>
    <property type="match status" value="1"/>
</dbReference>
<sequence>MKKMSSRELRRMQSRLLSSLGLDVTEQSTAKEVLIRLPDKDVVIKDPTVIVLQVGGEKVYQIIGGEVSEQKAKAGEVEAPAYEPSPEDVAVVALQAGVSEDEARRALLEVGGDLAKAILLLKSR</sequence>
<keyword evidence="2 4" id="KW-0694">RNA-binding</keyword>
<evidence type="ECO:0000256" key="1">
    <source>
        <dbReference type="ARBA" id="ARBA00022448"/>
    </source>
</evidence>
<dbReference type="GO" id="GO:0015031">
    <property type="term" value="P:protein transport"/>
    <property type="evidence" value="ECO:0007669"/>
    <property type="project" value="UniProtKB-UniRule"/>
</dbReference>
<dbReference type="InterPro" id="IPR038187">
    <property type="entry name" value="NAC_A/B_dom_sf"/>
</dbReference>
<comment type="function">
    <text evidence="4">Contacts the emerging nascent chain on the ribosome.</text>
</comment>
<dbReference type="HAMAP" id="MF_00814">
    <property type="entry name" value="NAC_arch"/>
    <property type="match status" value="1"/>
</dbReference>
<protein>
    <recommendedName>
        <fullName evidence="4 5">Nascent polypeptide-associated complex protein</fullName>
    </recommendedName>
</protein>
<proteinExistence type="inferred from homology"/>
<name>A0A2R7YA40_9ARCH</name>
<dbReference type="Proteomes" id="UP000244066">
    <property type="component" value="Unassembled WGS sequence"/>
</dbReference>
<dbReference type="CDD" id="cd14359">
    <property type="entry name" value="UBA_AeNAC"/>
    <property type="match status" value="1"/>
</dbReference>
<dbReference type="AlphaFoldDB" id="A0A2R7YA40"/>
<gene>
    <name evidence="4" type="primary">nac</name>
    <name evidence="7" type="ORF">B9J98_00820</name>
</gene>
<dbReference type="SMART" id="SM01407">
    <property type="entry name" value="NAC"/>
    <property type="match status" value="1"/>
</dbReference>
<evidence type="ECO:0000256" key="3">
    <source>
        <dbReference type="ARBA" id="ARBA00022927"/>
    </source>
</evidence>
<comment type="subunit">
    <text evidence="4">Homodimer. Interacts with the ribosome. Binds ribosomal RNA.</text>
</comment>
<comment type="similarity">
    <text evidence="4">Belongs to the NAC-alpha family.</text>
</comment>
<feature type="domain" description="NAC-A/B" evidence="6">
    <location>
        <begin position="6"/>
        <end position="76"/>
    </location>
</feature>
<dbReference type="SUPFAM" id="SSF46934">
    <property type="entry name" value="UBA-like"/>
    <property type="match status" value="1"/>
</dbReference>
<dbReference type="Gene3D" id="2.20.70.30">
    <property type="entry name" value="Nascent polypeptide-associated complex domain"/>
    <property type="match status" value="1"/>
</dbReference>
<evidence type="ECO:0000256" key="5">
    <source>
        <dbReference type="NCBIfam" id="TIGR00264"/>
    </source>
</evidence>
<dbReference type="InterPro" id="IPR002715">
    <property type="entry name" value="Nas_poly-pep-assoc_cplx_dom"/>
</dbReference>
<dbReference type="EMBL" id="NDWU01000001">
    <property type="protein sequence ID" value="PUA34414.1"/>
    <property type="molecule type" value="Genomic_DNA"/>
</dbReference>